<dbReference type="PANTHER" id="PTHR46229:SF2">
    <property type="entry name" value="BOLA-LIKE PROTEIN 1"/>
    <property type="match status" value="1"/>
</dbReference>
<dbReference type="EMBL" id="CP002959">
    <property type="protein sequence ID" value="AFM14430.1"/>
    <property type="molecule type" value="Genomic_DNA"/>
</dbReference>
<dbReference type="AlphaFoldDB" id="I4BAX3"/>
<dbReference type="InterPro" id="IPR002634">
    <property type="entry name" value="BolA"/>
</dbReference>
<reference evidence="3 4" key="1">
    <citation type="submission" date="2012-06" db="EMBL/GenBank/DDBJ databases">
        <title>The complete chromosome of genome of Turneriella parva DSM 21527.</title>
        <authorList>
            <consortium name="US DOE Joint Genome Institute (JGI-PGF)"/>
            <person name="Lucas S."/>
            <person name="Han J."/>
            <person name="Lapidus A."/>
            <person name="Bruce D."/>
            <person name="Goodwin L."/>
            <person name="Pitluck S."/>
            <person name="Peters L."/>
            <person name="Kyrpides N."/>
            <person name="Mavromatis K."/>
            <person name="Ivanova N."/>
            <person name="Mikhailova N."/>
            <person name="Chertkov O."/>
            <person name="Detter J.C."/>
            <person name="Tapia R."/>
            <person name="Han C."/>
            <person name="Land M."/>
            <person name="Hauser L."/>
            <person name="Markowitz V."/>
            <person name="Cheng J.-F."/>
            <person name="Hugenholtz P."/>
            <person name="Woyke T."/>
            <person name="Wu D."/>
            <person name="Gronow S."/>
            <person name="Wellnitz S."/>
            <person name="Brambilla E."/>
            <person name="Klenk H.-P."/>
            <person name="Eisen J.A."/>
        </authorList>
    </citation>
    <scope>NUCLEOTIDE SEQUENCE [LARGE SCALE GENOMIC DNA]</scope>
    <source>
        <strain evidence="4">ATCC BAA-1111 / DSM 21527 / NCTC 11395 / H</strain>
    </source>
</reference>
<dbReference type="Proteomes" id="UP000006048">
    <property type="component" value="Chromosome"/>
</dbReference>
<dbReference type="InterPro" id="IPR036065">
    <property type="entry name" value="BolA-like_sf"/>
</dbReference>
<sequence length="79" mass="8821">MVDPQEIHRLIAAALPGAHVEVLDPMKDGEHLQAVVASEKFVGLPLVRQHKLVMDALREPLKDRLHALQLKTMTPDQIT</sequence>
<dbReference type="HOGENOM" id="CLU_109462_4_2_12"/>
<organism evidence="3 4">
    <name type="scientific">Turneriella parva (strain ATCC BAA-1111 / DSM 21527 / NCTC 11395 / H)</name>
    <name type="common">Leptospira parva</name>
    <dbReference type="NCBI Taxonomy" id="869212"/>
    <lineage>
        <taxon>Bacteria</taxon>
        <taxon>Pseudomonadati</taxon>
        <taxon>Spirochaetota</taxon>
        <taxon>Spirochaetia</taxon>
        <taxon>Leptospirales</taxon>
        <taxon>Leptospiraceae</taxon>
        <taxon>Turneriella</taxon>
    </lineage>
</organism>
<accession>I4BAX3</accession>
<dbReference type="KEGG" id="tpx:Turpa_3796"/>
<gene>
    <name evidence="3" type="ordered locus">Turpa_3796</name>
</gene>
<dbReference type="SUPFAM" id="SSF82657">
    <property type="entry name" value="BolA-like"/>
    <property type="match status" value="1"/>
</dbReference>
<dbReference type="OrthoDB" id="9801469at2"/>
<dbReference type="STRING" id="869212.Turpa_3796"/>
<comment type="similarity">
    <text evidence="1 2">Belongs to the BolA/IbaG family.</text>
</comment>
<evidence type="ECO:0000313" key="3">
    <source>
        <dbReference type="EMBL" id="AFM14430.1"/>
    </source>
</evidence>
<dbReference type="Gene3D" id="3.30.300.90">
    <property type="entry name" value="BolA-like"/>
    <property type="match status" value="1"/>
</dbReference>
<evidence type="ECO:0000313" key="4">
    <source>
        <dbReference type="Proteomes" id="UP000006048"/>
    </source>
</evidence>
<dbReference type="RefSeq" id="WP_014804907.1">
    <property type="nucleotide sequence ID" value="NC_018020.1"/>
</dbReference>
<dbReference type="InterPro" id="IPR050961">
    <property type="entry name" value="BolA/IbaG_stress_morph_reg"/>
</dbReference>
<dbReference type="PIRSF" id="PIRSF003113">
    <property type="entry name" value="BolA"/>
    <property type="match status" value="1"/>
</dbReference>
<keyword evidence="4" id="KW-1185">Reference proteome</keyword>
<evidence type="ECO:0000256" key="2">
    <source>
        <dbReference type="RuleBase" id="RU003860"/>
    </source>
</evidence>
<evidence type="ECO:0000256" key="1">
    <source>
        <dbReference type="ARBA" id="ARBA00005578"/>
    </source>
</evidence>
<proteinExistence type="inferred from homology"/>
<protein>
    <submittedName>
        <fullName evidence="3">Transcriptional regulator, BolA protein family</fullName>
    </submittedName>
</protein>
<name>I4BAX3_TURPD</name>
<dbReference type="PANTHER" id="PTHR46229">
    <property type="entry name" value="BOLA TRANSCRIPTION REGULATOR"/>
    <property type="match status" value="1"/>
</dbReference>
<dbReference type="Pfam" id="PF01722">
    <property type="entry name" value="BolA"/>
    <property type="match status" value="1"/>
</dbReference>